<name>J9FPE6_9ZZZZ</name>
<protein>
    <submittedName>
        <fullName evidence="2">Band 7/PHB domain protein</fullName>
    </submittedName>
</protein>
<feature type="non-terminal residue" evidence="2">
    <location>
        <position position="1"/>
    </location>
</feature>
<gene>
    <name evidence="2" type="ORF">EVA_20431</name>
</gene>
<feature type="non-terminal residue" evidence="2">
    <location>
        <position position="154"/>
    </location>
</feature>
<dbReference type="InterPro" id="IPR001107">
    <property type="entry name" value="Band_7"/>
</dbReference>
<evidence type="ECO:0000313" key="2">
    <source>
        <dbReference type="EMBL" id="EJW91462.1"/>
    </source>
</evidence>
<feature type="domain" description="Band 7" evidence="1">
    <location>
        <begin position="10"/>
        <end position="107"/>
    </location>
</feature>
<evidence type="ECO:0000259" key="1">
    <source>
        <dbReference type="Pfam" id="PF01145"/>
    </source>
</evidence>
<accession>J9FPE6</accession>
<dbReference type="AlphaFoldDB" id="J9FPE6"/>
<comment type="caution">
    <text evidence="2">The sequence shown here is derived from an EMBL/GenBank/DDBJ whole genome shotgun (WGS) entry which is preliminary data.</text>
</comment>
<dbReference type="Pfam" id="PF01145">
    <property type="entry name" value="Band_7"/>
    <property type="match status" value="1"/>
</dbReference>
<proteinExistence type="predicted"/>
<reference evidence="2" key="1">
    <citation type="journal article" date="2012" name="PLoS ONE">
        <title>Gene sets for utilization of primary and secondary nutrition supplies in the distal gut of endangered iberian lynx.</title>
        <authorList>
            <person name="Alcaide M."/>
            <person name="Messina E."/>
            <person name="Richter M."/>
            <person name="Bargiela R."/>
            <person name="Peplies J."/>
            <person name="Huws S.A."/>
            <person name="Newbold C.J."/>
            <person name="Golyshin P.N."/>
            <person name="Simon M.A."/>
            <person name="Lopez G."/>
            <person name="Yakimov M.M."/>
            <person name="Ferrer M."/>
        </authorList>
    </citation>
    <scope>NUCLEOTIDE SEQUENCE</scope>
</reference>
<sequence>VVFLRYRKTTEELEQSVILTEVKNAYKDIAGLYETDSLINNRPAFEKEVESLLKERLSLRGFTFSNIQSSVKPNDVLQAAIDAKNTAVQNALKVENEKKAAIAEAEKVVAAAKGKADANRILQQSITPELIQLKAVEKWDGKLPLSTSGNTLPF</sequence>
<dbReference type="EMBL" id="AMCI01008164">
    <property type="protein sequence ID" value="EJW91462.1"/>
    <property type="molecule type" value="Genomic_DNA"/>
</dbReference>
<organism evidence="2">
    <name type="scientific">gut metagenome</name>
    <dbReference type="NCBI Taxonomy" id="749906"/>
    <lineage>
        <taxon>unclassified sequences</taxon>
        <taxon>metagenomes</taxon>
        <taxon>organismal metagenomes</taxon>
    </lineage>
</organism>